<accession>A0A0L0MZ77</accession>
<feature type="region of interest" description="Disordered" evidence="1">
    <location>
        <begin position="222"/>
        <end position="269"/>
    </location>
</feature>
<dbReference type="Proteomes" id="UP000036947">
    <property type="component" value="Unassembled WGS sequence"/>
</dbReference>
<dbReference type="AlphaFoldDB" id="A0A0L0MZ77"/>
<organism evidence="4 5">
    <name type="scientific">Tolypocladium ophioglossoides (strain CBS 100239)</name>
    <name type="common">Snaketongue truffleclub</name>
    <name type="synonym">Elaphocordyceps ophioglossoides</name>
    <dbReference type="NCBI Taxonomy" id="1163406"/>
    <lineage>
        <taxon>Eukaryota</taxon>
        <taxon>Fungi</taxon>
        <taxon>Dikarya</taxon>
        <taxon>Ascomycota</taxon>
        <taxon>Pezizomycotina</taxon>
        <taxon>Sordariomycetes</taxon>
        <taxon>Hypocreomycetidae</taxon>
        <taxon>Hypocreales</taxon>
        <taxon>Ophiocordycipitaceae</taxon>
        <taxon>Tolypocladium</taxon>
    </lineage>
</organism>
<evidence type="ECO:0000313" key="4">
    <source>
        <dbReference type="EMBL" id="KND87094.1"/>
    </source>
</evidence>
<name>A0A0L0MZ77_TOLOC</name>
<evidence type="ECO:0000256" key="2">
    <source>
        <dbReference type="SAM" id="Phobius"/>
    </source>
</evidence>
<feature type="chain" id="PRO_5005544683" description="Tetraspanin Tsp3" evidence="3">
    <location>
        <begin position="27"/>
        <end position="269"/>
    </location>
</feature>
<keyword evidence="2" id="KW-1133">Transmembrane helix</keyword>
<feature type="transmembrane region" description="Helical" evidence="2">
    <location>
        <begin position="36"/>
        <end position="58"/>
    </location>
</feature>
<proteinExistence type="predicted"/>
<evidence type="ECO:0008006" key="6">
    <source>
        <dbReference type="Google" id="ProtNLM"/>
    </source>
</evidence>
<feature type="transmembrane region" description="Helical" evidence="2">
    <location>
        <begin position="70"/>
        <end position="95"/>
    </location>
</feature>
<dbReference type="STRING" id="1163406.A0A0L0MZ77"/>
<keyword evidence="2" id="KW-0472">Membrane</keyword>
<feature type="signal peptide" evidence="3">
    <location>
        <begin position="1"/>
        <end position="26"/>
    </location>
</feature>
<keyword evidence="5" id="KW-1185">Reference proteome</keyword>
<comment type="caution">
    <text evidence="4">The sequence shown here is derived from an EMBL/GenBank/DDBJ whole genome shotgun (WGS) entry which is preliminary data.</text>
</comment>
<reference evidence="4 5" key="1">
    <citation type="journal article" date="2015" name="BMC Genomics">
        <title>The genome of the truffle-parasite Tolypocladium ophioglossoides and the evolution of antifungal peptaibiotics.</title>
        <authorList>
            <person name="Quandt C.A."/>
            <person name="Bushley K.E."/>
            <person name="Spatafora J.W."/>
        </authorList>
    </citation>
    <scope>NUCLEOTIDE SEQUENCE [LARGE SCALE GENOMIC DNA]</scope>
    <source>
        <strain evidence="4 5">CBS 100239</strain>
    </source>
</reference>
<keyword evidence="3" id="KW-0732">Signal</keyword>
<dbReference type="OrthoDB" id="71600at2759"/>
<dbReference type="EMBL" id="LFRF01000042">
    <property type="protein sequence ID" value="KND87094.1"/>
    <property type="molecule type" value="Genomic_DNA"/>
</dbReference>
<keyword evidence="2" id="KW-0812">Transmembrane</keyword>
<feature type="transmembrane region" description="Helical" evidence="2">
    <location>
        <begin position="177"/>
        <end position="200"/>
    </location>
</feature>
<evidence type="ECO:0000256" key="3">
    <source>
        <dbReference type="SAM" id="SignalP"/>
    </source>
</evidence>
<sequence length="269" mass="29513">MAMWLLIYPLLALLLFGVALYEHVNAATLSIPISPALTIITMVLPLLAATNAIFYPRLRRWASSTAPRRVLAMTLQALQAIVTTVMATLFFSMIVPSAARTCLLSTTWQRLFSTHDADSIRRIQDAFACCGFNTVRDRAWPFPSQQTSRQCTETYGRHTACAGPWQAALQRNVGLEFGVVLAVALLQLASLFLVGTPNSVSFNSMSTRRILQHRAENEAERARLLPRATGTTYGGDASEHEVEQNDQNNTANGHGPGRVIEPSSANPWG</sequence>
<evidence type="ECO:0000313" key="5">
    <source>
        <dbReference type="Proteomes" id="UP000036947"/>
    </source>
</evidence>
<evidence type="ECO:0000256" key="1">
    <source>
        <dbReference type="SAM" id="MobiDB-lite"/>
    </source>
</evidence>
<gene>
    <name evidence="4" type="ORF">TOPH_08278</name>
</gene>
<protein>
    <recommendedName>
        <fullName evidence="6">Tetraspanin Tsp3</fullName>
    </recommendedName>
</protein>